<name>A0ABM5NFX5_LIBAS</name>
<dbReference type="CDD" id="cd22268">
    <property type="entry name" value="DPBB_RlpA-like"/>
    <property type="match status" value="1"/>
</dbReference>
<dbReference type="HAMAP" id="MF_02071">
    <property type="entry name" value="RlpA"/>
    <property type="match status" value="1"/>
</dbReference>
<keyword evidence="3" id="KW-0472">Membrane</keyword>
<keyword evidence="2 3" id="KW-0961">Cell wall biogenesis/degradation</keyword>
<dbReference type="InterPro" id="IPR009009">
    <property type="entry name" value="RlpA-like_DPBB"/>
</dbReference>
<keyword evidence="3 6" id="KW-0449">Lipoprotein</keyword>
<keyword evidence="1 3" id="KW-0456">Lyase</keyword>
<comment type="function">
    <text evidence="3">Lytic transglycosylase with a strong preference for naked glycan strands that lack stem peptides.</text>
</comment>
<dbReference type="Pfam" id="PF03330">
    <property type="entry name" value="DPBB_1"/>
    <property type="match status" value="1"/>
</dbReference>
<evidence type="ECO:0000256" key="3">
    <source>
        <dbReference type="HAMAP-Rule" id="MF_02071"/>
    </source>
</evidence>
<dbReference type="RefSeq" id="WP_015452766.1">
    <property type="nucleotide sequence ID" value="NC_020549.1"/>
</dbReference>
<evidence type="ECO:0000256" key="2">
    <source>
        <dbReference type="ARBA" id="ARBA00023316"/>
    </source>
</evidence>
<dbReference type="NCBIfam" id="TIGR00413">
    <property type="entry name" value="rlpA"/>
    <property type="match status" value="1"/>
</dbReference>
<feature type="domain" description="RlpA-like protein double-psi beta-barrel" evidence="5">
    <location>
        <begin position="88"/>
        <end position="176"/>
    </location>
</feature>
<gene>
    <name evidence="3" type="primary">rlpA</name>
    <name evidence="6" type="ORF">WSI_04005</name>
</gene>
<comment type="subcellular location">
    <subcellularLocation>
        <location evidence="3">Cell membrane</location>
        <topology evidence="3">Lipid-anchor</topology>
    </subcellularLocation>
</comment>
<dbReference type="SUPFAM" id="SSF50685">
    <property type="entry name" value="Barwin-like endoglucanases"/>
    <property type="match status" value="1"/>
</dbReference>
<dbReference type="PANTHER" id="PTHR34183">
    <property type="entry name" value="ENDOLYTIC PEPTIDOGLYCAN TRANSGLYCOSYLASE RLPA"/>
    <property type="match status" value="1"/>
</dbReference>
<dbReference type="Gene3D" id="2.40.40.10">
    <property type="entry name" value="RlpA-like domain"/>
    <property type="match status" value="1"/>
</dbReference>
<keyword evidence="7" id="KW-1185">Reference proteome</keyword>
<proteinExistence type="inferred from homology"/>
<dbReference type="EMBL" id="CP004005">
    <property type="protein sequence ID" value="AGH17171.1"/>
    <property type="molecule type" value="Genomic_DNA"/>
</dbReference>
<dbReference type="Proteomes" id="UP000011820">
    <property type="component" value="Chromosome"/>
</dbReference>
<dbReference type="EC" id="4.2.2.-" evidence="3"/>
<evidence type="ECO:0000256" key="1">
    <source>
        <dbReference type="ARBA" id="ARBA00023239"/>
    </source>
</evidence>
<dbReference type="InterPro" id="IPR012997">
    <property type="entry name" value="RplA"/>
</dbReference>
<keyword evidence="3" id="KW-0564">Palmitate</keyword>
<comment type="similarity">
    <text evidence="3 4">Belongs to the RlpA family.</text>
</comment>
<protein>
    <recommendedName>
        <fullName evidence="3">Endolytic peptidoglycan transglycosylase RlpA</fullName>
        <ecNumber evidence="3">4.2.2.-</ecNumber>
    </recommendedName>
</protein>
<evidence type="ECO:0000259" key="5">
    <source>
        <dbReference type="Pfam" id="PF03330"/>
    </source>
</evidence>
<organism evidence="6 7">
    <name type="scientific">Candidatus Liberibacter asiaticus str. gxpsy</name>
    <dbReference type="NCBI Taxonomy" id="1174529"/>
    <lineage>
        <taxon>Bacteria</taxon>
        <taxon>Pseudomonadati</taxon>
        <taxon>Pseudomonadota</taxon>
        <taxon>Alphaproteobacteria</taxon>
        <taxon>Hyphomicrobiales</taxon>
        <taxon>Rhizobiaceae</taxon>
        <taxon>Liberibacter</taxon>
    </lineage>
</organism>
<dbReference type="PROSITE" id="PS51257">
    <property type="entry name" value="PROKAR_LIPOPROTEIN"/>
    <property type="match status" value="1"/>
</dbReference>
<dbReference type="InterPro" id="IPR036908">
    <property type="entry name" value="RlpA-like_sf"/>
</dbReference>
<evidence type="ECO:0000313" key="7">
    <source>
        <dbReference type="Proteomes" id="UP000011820"/>
    </source>
</evidence>
<evidence type="ECO:0000256" key="4">
    <source>
        <dbReference type="RuleBase" id="RU003495"/>
    </source>
</evidence>
<sequence>MKRFSCDCLLKGSVVCVVVLGMSSCFFSSTYKDDKLEYFPESMYGVTASDRIVSGKRVPRGGGRYFLGKPYQIMGRWYVPRQYTAYAAVGMASWYGKAFHGRLTANGEVYGTEYITAAHPTLPLPSYVRVTNMENGISLVVRVNDRGPYHSNRLIDLSNAAAKILRVEERGVSKVHVEYLGMALLNGMDQEYLRSTVMVNSATVLPLGCQYREEIVVIPYLLTRSRTVHLNNCDDDSLQKQREISLRERKKSNLIPLPNGYSPPRKMGKIPIPSRF</sequence>
<dbReference type="InterPro" id="IPR034718">
    <property type="entry name" value="RlpA"/>
</dbReference>
<dbReference type="PANTHER" id="PTHR34183:SF1">
    <property type="entry name" value="ENDOLYTIC PEPTIDOGLYCAN TRANSGLYCOSYLASE RLPA"/>
    <property type="match status" value="1"/>
</dbReference>
<evidence type="ECO:0000313" key="6">
    <source>
        <dbReference type="EMBL" id="AGH17171.1"/>
    </source>
</evidence>
<accession>A0ABM5NFX5</accession>
<keyword evidence="3" id="KW-1003">Cell membrane</keyword>
<reference evidence="6 7" key="1">
    <citation type="journal article" date="2013" name="Genome Announc.">
        <title>Complete Genome Sequence of a Chinese Strain of 'Candidatus Liberibacter asiaticus'.</title>
        <authorList>
            <person name="Lin H."/>
            <person name="Han C.S."/>
            <person name="Liu B."/>
            <person name="Lou B."/>
            <person name="Bai X."/>
            <person name="Deng C."/>
            <person name="Civerolo E.L."/>
            <person name="Gupta G."/>
        </authorList>
    </citation>
    <scope>NUCLEOTIDE SEQUENCE [LARGE SCALE GENOMIC DNA]</scope>
    <source>
        <strain evidence="7">gxpsy</strain>
    </source>
</reference>